<proteinExistence type="predicted"/>
<dbReference type="AlphaFoldDB" id="A0A9I9EKV6"/>
<feature type="compositionally biased region" description="Polar residues" evidence="2">
    <location>
        <begin position="395"/>
        <end position="410"/>
    </location>
</feature>
<protein>
    <recommendedName>
        <fullName evidence="3">Putative plant transposon protein domain-containing protein</fullName>
    </recommendedName>
</protein>
<feature type="region of interest" description="Disordered" evidence="2">
    <location>
        <begin position="390"/>
        <end position="431"/>
    </location>
</feature>
<dbReference type="InterPro" id="IPR046796">
    <property type="entry name" value="Transposase_32_dom"/>
</dbReference>
<feature type="coiled-coil region" evidence="1">
    <location>
        <begin position="122"/>
        <end position="156"/>
    </location>
</feature>
<keyword evidence="1" id="KW-0175">Coiled coil</keyword>
<sequence length="722" mass="79505">MQGHAYIQGEPDHQTLSTGVFFIPGGAGSLISPDVGNIGRTGLPKSHVFFSSTVSLSGLKNHGDNQRRTICISSSYFRCKNYSYWKPRMIFFIKTECSVESKNDELSIEKLETLWKEDCEARAIQKERIQDLLEEKERLMSVISSLKLKLREVQNENDQILKFVKMLNSGTENLDSILKAGHNGSHRYGLGFVASASSSKATSEIKFVSASMRVEYDTIHTKTGIRTPVKSLGRTCYYYGRKGSEAVVSKALLPRDPIGFHLRKCREKPPVVGESVAPVSPVVHAHRASEATVSDMDSDDQDNVSLIRLLKKPSEPVTIERLPSDPPGSIHSQESSSTKGVFIPTPGDPRRSPAIPSGHSSSVHHFQSKLPTSQPDGVPAHILEIATATREEQTDGSQNDDQCASFNQTEIPPEDILPPTDDPIAPSSEGRPESLKEFIVNLPDEFNDSSSVDYQTVHIRGFKFVISPAVINGFLRNTIDIDCSPSCPPTEVLATLLPGGTLSTWPVNGIPAAALCVKYAILHKIGIANWFPSSDASSISVALDTFLYQICNNDKVDTGAFIYNQLLRHVGSFGVKVLIAFPRLFSSLLLHLNGAVLTASDAPGPEPKKIVVSYRLFQGSHVPDIDHDVHPTRGPRIFDTTEGFYVDRELATRIINSLTVESRALTNSITLLSERRLEVDDLIRHLKSSTPSTSRQQPPSGQTHLPLKFTFYCTKTFFRLTA</sequence>
<feature type="compositionally biased region" description="Polar residues" evidence="2">
    <location>
        <begin position="358"/>
        <end position="375"/>
    </location>
</feature>
<dbReference type="Pfam" id="PF20167">
    <property type="entry name" value="Transposase_32"/>
    <property type="match status" value="1"/>
</dbReference>
<evidence type="ECO:0000256" key="2">
    <source>
        <dbReference type="SAM" id="MobiDB-lite"/>
    </source>
</evidence>
<evidence type="ECO:0000259" key="3">
    <source>
        <dbReference type="Pfam" id="PF20167"/>
    </source>
</evidence>
<evidence type="ECO:0000313" key="4">
    <source>
        <dbReference type="EnsemblPlants" id="MELO3C034808.2.1"/>
    </source>
</evidence>
<name>A0A9I9EKV6_CUCME</name>
<accession>A0A9I9EKV6</accession>
<evidence type="ECO:0000256" key="1">
    <source>
        <dbReference type="SAM" id="Coils"/>
    </source>
</evidence>
<feature type="domain" description="Putative plant transposon protein" evidence="3">
    <location>
        <begin position="430"/>
        <end position="590"/>
    </location>
</feature>
<feature type="region of interest" description="Disordered" evidence="2">
    <location>
        <begin position="317"/>
        <end position="377"/>
    </location>
</feature>
<dbReference type="EnsemblPlants" id="MELO3C034808.2.1">
    <property type="protein sequence ID" value="MELO3C034808.2.1"/>
    <property type="gene ID" value="MELO3C034808.2"/>
</dbReference>
<feature type="compositionally biased region" description="Polar residues" evidence="2">
    <location>
        <begin position="330"/>
        <end position="339"/>
    </location>
</feature>
<reference evidence="4" key="1">
    <citation type="submission" date="2023-03" db="UniProtKB">
        <authorList>
            <consortium name="EnsemblPlants"/>
        </authorList>
    </citation>
    <scope>IDENTIFICATION</scope>
</reference>
<dbReference type="Gramene" id="MELO3C034808.2.1">
    <property type="protein sequence ID" value="MELO3C034808.2.1"/>
    <property type="gene ID" value="MELO3C034808.2"/>
</dbReference>
<organism evidence="4">
    <name type="scientific">Cucumis melo</name>
    <name type="common">Muskmelon</name>
    <dbReference type="NCBI Taxonomy" id="3656"/>
    <lineage>
        <taxon>Eukaryota</taxon>
        <taxon>Viridiplantae</taxon>
        <taxon>Streptophyta</taxon>
        <taxon>Embryophyta</taxon>
        <taxon>Tracheophyta</taxon>
        <taxon>Spermatophyta</taxon>
        <taxon>Magnoliopsida</taxon>
        <taxon>eudicotyledons</taxon>
        <taxon>Gunneridae</taxon>
        <taxon>Pentapetalae</taxon>
        <taxon>rosids</taxon>
        <taxon>fabids</taxon>
        <taxon>Cucurbitales</taxon>
        <taxon>Cucurbitaceae</taxon>
        <taxon>Benincaseae</taxon>
        <taxon>Cucumis</taxon>
    </lineage>
</organism>